<dbReference type="Proteomes" id="UP000199203">
    <property type="component" value="Unassembled WGS sequence"/>
</dbReference>
<reference evidence="3" key="1">
    <citation type="submission" date="2016-10" db="EMBL/GenBank/DDBJ databases">
        <authorList>
            <person name="Varghese N."/>
            <person name="Submissions S."/>
        </authorList>
    </citation>
    <scope>NUCLEOTIDE SEQUENCE [LARGE SCALE GENOMIC DNA]</scope>
    <source>
        <strain evidence="3">DSM 19684</strain>
    </source>
</reference>
<accession>A0A1G7RVM6</accession>
<dbReference type="EMBL" id="FNBH01000003">
    <property type="protein sequence ID" value="SDG14269.1"/>
    <property type="molecule type" value="Genomic_DNA"/>
</dbReference>
<keyword evidence="3" id="KW-1185">Reference proteome</keyword>
<protein>
    <recommendedName>
        <fullName evidence="1">DUF6268 domain-containing protein</fullName>
    </recommendedName>
</protein>
<proteinExistence type="predicted"/>
<dbReference type="OrthoDB" id="1027207at2"/>
<evidence type="ECO:0000313" key="3">
    <source>
        <dbReference type="Proteomes" id="UP000199203"/>
    </source>
</evidence>
<evidence type="ECO:0000313" key="2">
    <source>
        <dbReference type="EMBL" id="SDG14269.1"/>
    </source>
</evidence>
<dbReference type="RefSeq" id="WP_089874017.1">
    <property type="nucleotide sequence ID" value="NZ_FNBH01000003.1"/>
</dbReference>
<feature type="domain" description="DUF6268" evidence="1">
    <location>
        <begin position="87"/>
        <end position="319"/>
    </location>
</feature>
<evidence type="ECO:0000259" key="1">
    <source>
        <dbReference type="Pfam" id="PF19783"/>
    </source>
</evidence>
<gene>
    <name evidence="2" type="ORF">SAMN05421825_2780</name>
</gene>
<dbReference type="AlphaFoldDB" id="A0A1G7RVM6"/>
<dbReference type="STRING" id="454006.SAMN05421825_2780"/>
<dbReference type="Pfam" id="PF19783">
    <property type="entry name" value="DUF6268"/>
    <property type="match status" value="1"/>
</dbReference>
<dbReference type="InterPro" id="IPR046235">
    <property type="entry name" value="DUF6268"/>
</dbReference>
<sequence>MKISNKIFVPLAILPLNKIIAQKKDSIPQKVVAFVTDKFPQSRDLNVEFIQLAPHKYSSKLYGESLPDNKIKNLQQVKVNANFYFIKNAKWMLSTSLNYKYTSVNAENPISIFPKNIFNKQDFHYHSESLSLTRFSKLFGKTAIYSATASVDGSEQHFERVRGMLAGSVIVTANANTTFTLGLAALIDPSGQIPVFPLPVITYKHNFDNGWIADIILPSKIMMRKNIFTNGRFSIGTEMDNTSFYIYQDDKKYEFRQLEINSGASYEHKLGGNFIGTLKTGMRAAPNARIFNKEDTFKDYILEAKAKPSFYFNVGISYNPFGKPRERNKNISSI</sequence>
<name>A0A1G7RVM6_9FLAO</name>
<organism evidence="2 3">
    <name type="scientific">Epilithonimonas hungarica</name>
    <dbReference type="NCBI Taxonomy" id="454006"/>
    <lineage>
        <taxon>Bacteria</taxon>
        <taxon>Pseudomonadati</taxon>
        <taxon>Bacteroidota</taxon>
        <taxon>Flavobacteriia</taxon>
        <taxon>Flavobacteriales</taxon>
        <taxon>Weeksellaceae</taxon>
        <taxon>Chryseobacterium group</taxon>
        <taxon>Epilithonimonas</taxon>
    </lineage>
</organism>